<evidence type="ECO:0008006" key="3">
    <source>
        <dbReference type="Google" id="ProtNLM"/>
    </source>
</evidence>
<evidence type="ECO:0000313" key="1">
    <source>
        <dbReference type="EMBL" id="MCP2309307.1"/>
    </source>
</evidence>
<comment type="caution">
    <text evidence="1">The sequence shown here is derived from an EMBL/GenBank/DDBJ whole genome shotgun (WGS) entry which is preliminary data.</text>
</comment>
<sequence>MSDEQSRVASVVTDLAKELTVIGPTRGDVIDWNAAEAVYGRPFPADYRAFVALIGHGSIEEMVGIRLPAATSEESYQNKVSPLAPHALADATIDNWAAPVQAGEYRLEDLLIWGETAAADTFAWIATDSDPDRWPVAVYSRFELAWSVYPGGMAEFLLRLLRDGFEEWPISDTSVRGVTRPRFLHDQDEEAAWESGTNPWE</sequence>
<name>A0ABT1IW01_9ACTN</name>
<organism evidence="1 2">
    <name type="scientific">Kitasatospora paracochleata</name>
    <dbReference type="NCBI Taxonomy" id="58354"/>
    <lineage>
        <taxon>Bacteria</taxon>
        <taxon>Bacillati</taxon>
        <taxon>Actinomycetota</taxon>
        <taxon>Actinomycetes</taxon>
        <taxon>Kitasatosporales</taxon>
        <taxon>Streptomycetaceae</taxon>
        <taxon>Kitasatospora</taxon>
    </lineage>
</organism>
<dbReference type="Proteomes" id="UP001206483">
    <property type="component" value="Unassembled WGS sequence"/>
</dbReference>
<accession>A0ABT1IW01</accession>
<gene>
    <name evidence="1" type="ORF">FHR36_002431</name>
</gene>
<proteinExistence type="predicted"/>
<dbReference type="RefSeq" id="WP_253796316.1">
    <property type="nucleotide sequence ID" value="NZ_BAAAUB010000042.1"/>
</dbReference>
<protein>
    <recommendedName>
        <fullName evidence="3">SUKH superfamily protein</fullName>
    </recommendedName>
</protein>
<keyword evidence="2" id="KW-1185">Reference proteome</keyword>
<evidence type="ECO:0000313" key="2">
    <source>
        <dbReference type="Proteomes" id="UP001206483"/>
    </source>
</evidence>
<dbReference type="EMBL" id="JAMZDX010000002">
    <property type="protein sequence ID" value="MCP2309307.1"/>
    <property type="molecule type" value="Genomic_DNA"/>
</dbReference>
<reference evidence="1 2" key="1">
    <citation type="submission" date="2022-06" db="EMBL/GenBank/DDBJ databases">
        <title>Sequencing the genomes of 1000 actinobacteria strains.</title>
        <authorList>
            <person name="Klenk H.-P."/>
        </authorList>
    </citation>
    <scope>NUCLEOTIDE SEQUENCE [LARGE SCALE GENOMIC DNA]</scope>
    <source>
        <strain evidence="1 2">DSM 41656</strain>
    </source>
</reference>
<dbReference type="SUPFAM" id="SSF160631">
    <property type="entry name" value="SMI1/KNR4-like"/>
    <property type="match status" value="1"/>
</dbReference>
<dbReference type="InterPro" id="IPR037883">
    <property type="entry name" value="Knr4/Smi1-like_sf"/>
</dbReference>